<dbReference type="Pfam" id="PF00201">
    <property type="entry name" value="UDPGT"/>
    <property type="match status" value="1"/>
</dbReference>
<accession>A0A2Z7D656</accession>
<dbReference type="EMBL" id="KQ991027">
    <property type="protein sequence ID" value="KZV52606.1"/>
    <property type="molecule type" value="Genomic_DNA"/>
</dbReference>
<dbReference type="Proteomes" id="UP000250235">
    <property type="component" value="Unassembled WGS sequence"/>
</dbReference>
<dbReference type="FunFam" id="3.40.50.2000:FF:000037">
    <property type="entry name" value="Glycosyltransferase"/>
    <property type="match status" value="1"/>
</dbReference>
<name>A0A2Z7D656_9LAMI</name>
<dbReference type="OrthoDB" id="5835829at2759"/>
<sequence length="236" mass="26449">MEGPYCGFLEREFNKPVILSGPVIPEPPTVSLDETWANWLDQFKAKSVIFCAFGSEAILKLDQFQELVLGLEITGLPFLAALKPPEGCKSVEEALPEGFKQRTEKRGVVHGGWIQQQLILSHPCIGCFVTHCGAGSLSEAMVNECQLVLIPHLGDHFINARLLEGDLRVGVEVRRGDEDGFFTKEAVMETIKLVMEEESEIGKEIRANHGKWRDFLLTKGLEDSYMDEFVQKLRCL</sequence>
<evidence type="ECO:0000256" key="2">
    <source>
        <dbReference type="ARBA" id="ARBA00022679"/>
    </source>
</evidence>
<evidence type="ECO:0000256" key="1">
    <source>
        <dbReference type="ARBA" id="ARBA00009995"/>
    </source>
</evidence>
<organism evidence="4 5">
    <name type="scientific">Dorcoceras hygrometricum</name>
    <dbReference type="NCBI Taxonomy" id="472368"/>
    <lineage>
        <taxon>Eukaryota</taxon>
        <taxon>Viridiplantae</taxon>
        <taxon>Streptophyta</taxon>
        <taxon>Embryophyta</taxon>
        <taxon>Tracheophyta</taxon>
        <taxon>Spermatophyta</taxon>
        <taxon>Magnoliopsida</taxon>
        <taxon>eudicotyledons</taxon>
        <taxon>Gunneridae</taxon>
        <taxon>Pentapetalae</taxon>
        <taxon>asterids</taxon>
        <taxon>lamiids</taxon>
        <taxon>Lamiales</taxon>
        <taxon>Gesneriaceae</taxon>
        <taxon>Didymocarpoideae</taxon>
        <taxon>Trichosporeae</taxon>
        <taxon>Loxocarpinae</taxon>
        <taxon>Dorcoceras</taxon>
    </lineage>
</organism>
<keyword evidence="5" id="KW-1185">Reference proteome</keyword>
<dbReference type="PROSITE" id="PS00375">
    <property type="entry name" value="UDPGT"/>
    <property type="match status" value="1"/>
</dbReference>
<dbReference type="SUPFAM" id="SSF53756">
    <property type="entry name" value="UDP-Glycosyltransferase/glycogen phosphorylase"/>
    <property type="match status" value="1"/>
</dbReference>
<dbReference type="InterPro" id="IPR002213">
    <property type="entry name" value="UDP_glucos_trans"/>
</dbReference>
<comment type="similarity">
    <text evidence="1 3">Belongs to the UDP-glycosyltransferase family.</text>
</comment>
<dbReference type="PANTHER" id="PTHR48049">
    <property type="entry name" value="GLYCOSYLTRANSFERASE"/>
    <property type="match status" value="1"/>
</dbReference>
<evidence type="ECO:0000313" key="5">
    <source>
        <dbReference type="Proteomes" id="UP000250235"/>
    </source>
</evidence>
<evidence type="ECO:0000313" key="4">
    <source>
        <dbReference type="EMBL" id="KZV52606.1"/>
    </source>
</evidence>
<dbReference type="PANTHER" id="PTHR48049:SF34">
    <property type="entry name" value="UDP-GLYCOSYLTRANSFERASE 79B30-LIKE"/>
    <property type="match status" value="1"/>
</dbReference>
<proteinExistence type="inferred from homology"/>
<keyword evidence="2 3" id="KW-0808">Transferase</keyword>
<dbReference type="GO" id="GO:0035251">
    <property type="term" value="F:UDP-glucosyltransferase activity"/>
    <property type="evidence" value="ECO:0007669"/>
    <property type="project" value="InterPro"/>
</dbReference>
<dbReference type="Gene3D" id="3.40.50.2000">
    <property type="entry name" value="Glycogen Phosphorylase B"/>
    <property type="match status" value="2"/>
</dbReference>
<keyword evidence="3" id="KW-0328">Glycosyltransferase</keyword>
<reference evidence="4 5" key="1">
    <citation type="journal article" date="2015" name="Proc. Natl. Acad. Sci. U.S.A.">
        <title>The resurrection genome of Boea hygrometrica: A blueprint for survival of dehydration.</title>
        <authorList>
            <person name="Xiao L."/>
            <person name="Yang G."/>
            <person name="Zhang L."/>
            <person name="Yang X."/>
            <person name="Zhao S."/>
            <person name="Ji Z."/>
            <person name="Zhou Q."/>
            <person name="Hu M."/>
            <person name="Wang Y."/>
            <person name="Chen M."/>
            <person name="Xu Y."/>
            <person name="Jin H."/>
            <person name="Xiao X."/>
            <person name="Hu G."/>
            <person name="Bao F."/>
            <person name="Hu Y."/>
            <person name="Wan P."/>
            <person name="Li L."/>
            <person name="Deng X."/>
            <person name="Kuang T."/>
            <person name="Xiang C."/>
            <person name="Zhu J.K."/>
            <person name="Oliver M.J."/>
            <person name="He Y."/>
        </authorList>
    </citation>
    <scope>NUCLEOTIDE SEQUENCE [LARGE SCALE GENOMIC DNA]</scope>
    <source>
        <strain evidence="5">cv. XS01</strain>
    </source>
</reference>
<dbReference type="InterPro" id="IPR035595">
    <property type="entry name" value="UDP_glycos_trans_CS"/>
</dbReference>
<dbReference type="CDD" id="cd03784">
    <property type="entry name" value="GT1_Gtf-like"/>
    <property type="match status" value="1"/>
</dbReference>
<dbReference type="AlphaFoldDB" id="A0A2Z7D656"/>
<evidence type="ECO:0000256" key="3">
    <source>
        <dbReference type="RuleBase" id="RU003718"/>
    </source>
</evidence>
<gene>
    <name evidence="4" type="ORF">F511_06999</name>
</gene>
<protein>
    <submittedName>
        <fullName evidence="4">UDP-glucosyltransferase</fullName>
    </submittedName>
</protein>
<dbReference type="InterPro" id="IPR050481">
    <property type="entry name" value="UDP-glycosyltransf_plant"/>
</dbReference>